<proteinExistence type="predicted"/>
<name>A0ABP0XE45_9BRYO</name>
<protein>
    <submittedName>
        <fullName evidence="1">Uncharacterized protein</fullName>
    </submittedName>
</protein>
<dbReference type="Proteomes" id="UP001497444">
    <property type="component" value="Chromosome 8"/>
</dbReference>
<evidence type="ECO:0000313" key="1">
    <source>
        <dbReference type="EMBL" id="CAK9276917.1"/>
    </source>
</evidence>
<evidence type="ECO:0000313" key="2">
    <source>
        <dbReference type="Proteomes" id="UP001497444"/>
    </source>
</evidence>
<sequence>MVLLIRYSRKVSGAHGKAVHCSHPFSCRRRLLWLKETSVQLVQEPRAQLRWEKSKEGSAELCKDEEQHIMSGHLRAPLAAIAEIMLQSLSKNAPDLPTHLSLSLSLSLCACDFCDAISPS</sequence>
<dbReference type="EMBL" id="OZ020103">
    <property type="protein sequence ID" value="CAK9276917.1"/>
    <property type="molecule type" value="Genomic_DNA"/>
</dbReference>
<reference evidence="1" key="1">
    <citation type="submission" date="2024-02" db="EMBL/GenBank/DDBJ databases">
        <authorList>
            <consortium name="ELIXIR-Norway"/>
            <consortium name="Elixir Norway"/>
        </authorList>
    </citation>
    <scope>NUCLEOTIDE SEQUENCE</scope>
</reference>
<gene>
    <name evidence="1" type="ORF">CSSPJE1EN1_LOCUS22395</name>
</gene>
<organism evidence="1 2">
    <name type="scientific">Sphagnum jensenii</name>
    <dbReference type="NCBI Taxonomy" id="128206"/>
    <lineage>
        <taxon>Eukaryota</taxon>
        <taxon>Viridiplantae</taxon>
        <taxon>Streptophyta</taxon>
        <taxon>Embryophyta</taxon>
        <taxon>Bryophyta</taxon>
        <taxon>Sphagnophytina</taxon>
        <taxon>Sphagnopsida</taxon>
        <taxon>Sphagnales</taxon>
        <taxon>Sphagnaceae</taxon>
        <taxon>Sphagnum</taxon>
    </lineage>
</organism>
<accession>A0ABP0XE45</accession>
<keyword evidence="2" id="KW-1185">Reference proteome</keyword>